<protein>
    <recommendedName>
        <fullName evidence="5">DUF3040 domain-containing protein</fullName>
    </recommendedName>
</protein>
<evidence type="ECO:0000313" key="4">
    <source>
        <dbReference type="Proteomes" id="UP001430954"/>
    </source>
</evidence>
<dbReference type="Proteomes" id="UP001430954">
    <property type="component" value="Unassembled WGS sequence"/>
</dbReference>
<accession>A0ABS7T2V5</accession>
<feature type="region of interest" description="Disordered" evidence="1">
    <location>
        <begin position="15"/>
        <end position="34"/>
    </location>
</feature>
<evidence type="ECO:0008006" key="5">
    <source>
        <dbReference type="Google" id="ProtNLM"/>
    </source>
</evidence>
<evidence type="ECO:0000256" key="1">
    <source>
        <dbReference type="SAM" id="MobiDB-lite"/>
    </source>
</evidence>
<keyword evidence="2" id="KW-0812">Transmembrane</keyword>
<sequence>MDRTQAETAAQALLDPELKARASEMQARQRREDQARTQRRHGLFALAGFLLAGGIGLFVFERIGVYGMIGAFAGLLCAYAYDRLRGLPGY</sequence>
<proteinExistence type="predicted"/>
<reference evidence="3 4" key="1">
    <citation type="submission" date="2021-09" db="EMBL/GenBank/DDBJ databases">
        <title>Lysobacter sp. 13A isolated from the river sediment.</title>
        <authorList>
            <person name="Liu H."/>
            <person name="Li S."/>
            <person name="Mao S."/>
        </authorList>
    </citation>
    <scope>NUCLEOTIDE SEQUENCE [LARGE SCALE GENOMIC DNA]</scope>
    <source>
        <strain evidence="3 4">13A</strain>
    </source>
</reference>
<keyword evidence="2" id="KW-0472">Membrane</keyword>
<name>A0ABS7T2V5_9GAMM</name>
<evidence type="ECO:0000313" key="3">
    <source>
        <dbReference type="EMBL" id="MBZ4038202.1"/>
    </source>
</evidence>
<gene>
    <name evidence="3" type="ORF">K6753_01460</name>
</gene>
<dbReference type="RefSeq" id="WP_223674407.1">
    <property type="nucleotide sequence ID" value="NZ_JAINZW010000001.1"/>
</dbReference>
<comment type="caution">
    <text evidence="3">The sequence shown here is derived from an EMBL/GenBank/DDBJ whole genome shotgun (WGS) entry which is preliminary data.</text>
</comment>
<feature type="compositionally biased region" description="Basic and acidic residues" evidence="1">
    <location>
        <begin position="16"/>
        <end position="34"/>
    </location>
</feature>
<evidence type="ECO:0000256" key="2">
    <source>
        <dbReference type="SAM" id="Phobius"/>
    </source>
</evidence>
<organism evidence="3 4">
    <name type="scientific">Novilysobacter selenitireducens</name>
    <dbReference type="NCBI Taxonomy" id="2872639"/>
    <lineage>
        <taxon>Bacteria</taxon>
        <taxon>Pseudomonadati</taxon>
        <taxon>Pseudomonadota</taxon>
        <taxon>Gammaproteobacteria</taxon>
        <taxon>Lysobacterales</taxon>
        <taxon>Lysobacteraceae</taxon>
        <taxon>Novilysobacter</taxon>
    </lineage>
</organism>
<dbReference type="EMBL" id="JAINZW010000001">
    <property type="protein sequence ID" value="MBZ4038202.1"/>
    <property type="molecule type" value="Genomic_DNA"/>
</dbReference>
<feature type="transmembrane region" description="Helical" evidence="2">
    <location>
        <begin position="65"/>
        <end position="81"/>
    </location>
</feature>
<keyword evidence="2" id="KW-1133">Transmembrane helix</keyword>
<feature type="transmembrane region" description="Helical" evidence="2">
    <location>
        <begin position="41"/>
        <end position="59"/>
    </location>
</feature>
<keyword evidence="4" id="KW-1185">Reference proteome</keyword>